<dbReference type="AlphaFoldDB" id="A0AAN7CV38"/>
<evidence type="ECO:0000313" key="3">
    <source>
        <dbReference type="Proteomes" id="UP001303647"/>
    </source>
</evidence>
<protein>
    <submittedName>
        <fullName evidence="2">Uncharacterized protein</fullName>
    </submittedName>
</protein>
<gene>
    <name evidence="2" type="ORF">C7999DRAFT_30642</name>
</gene>
<dbReference type="EMBL" id="MU857630">
    <property type="protein sequence ID" value="KAK4248953.1"/>
    <property type="molecule type" value="Genomic_DNA"/>
</dbReference>
<name>A0AAN7CV38_9PEZI</name>
<evidence type="ECO:0000313" key="2">
    <source>
        <dbReference type="EMBL" id="KAK4248953.1"/>
    </source>
</evidence>
<feature type="region of interest" description="Disordered" evidence="1">
    <location>
        <begin position="1"/>
        <end position="20"/>
    </location>
</feature>
<reference evidence="2" key="1">
    <citation type="journal article" date="2023" name="Mol. Phylogenet. Evol.">
        <title>Genome-scale phylogeny and comparative genomics of the fungal order Sordariales.</title>
        <authorList>
            <person name="Hensen N."/>
            <person name="Bonometti L."/>
            <person name="Westerberg I."/>
            <person name="Brannstrom I.O."/>
            <person name="Guillou S."/>
            <person name="Cros-Aarteil S."/>
            <person name="Calhoun S."/>
            <person name="Haridas S."/>
            <person name="Kuo A."/>
            <person name="Mondo S."/>
            <person name="Pangilinan J."/>
            <person name="Riley R."/>
            <person name="LaButti K."/>
            <person name="Andreopoulos B."/>
            <person name="Lipzen A."/>
            <person name="Chen C."/>
            <person name="Yan M."/>
            <person name="Daum C."/>
            <person name="Ng V."/>
            <person name="Clum A."/>
            <person name="Steindorff A."/>
            <person name="Ohm R.A."/>
            <person name="Martin F."/>
            <person name="Silar P."/>
            <person name="Natvig D.O."/>
            <person name="Lalanne C."/>
            <person name="Gautier V."/>
            <person name="Ament-Velasquez S.L."/>
            <person name="Kruys A."/>
            <person name="Hutchinson M.I."/>
            <person name="Powell A.J."/>
            <person name="Barry K."/>
            <person name="Miller A.N."/>
            <person name="Grigoriev I.V."/>
            <person name="Debuchy R."/>
            <person name="Gladieux P."/>
            <person name="Hiltunen Thoren M."/>
            <person name="Johannesson H."/>
        </authorList>
    </citation>
    <scope>NUCLEOTIDE SEQUENCE</scope>
    <source>
        <strain evidence="2">CBS 359.72</strain>
    </source>
</reference>
<proteinExistence type="predicted"/>
<accession>A0AAN7CV38</accession>
<evidence type="ECO:0000256" key="1">
    <source>
        <dbReference type="SAM" id="MobiDB-lite"/>
    </source>
</evidence>
<keyword evidence="3" id="KW-1185">Reference proteome</keyword>
<comment type="caution">
    <text evidence="2">The sequence shown here is derived from an EMBL/GenBank/DDBJ whole genome shotgun (WGS) entry which is preliminary data.</text>
</comment>
<dbReference type="Proteomes" id="UP001303647">
    <property type="component" value="Unassembled WGS sequence"/>
</dbReference>
<feature type="compositionally biased region" description="Basic and acidic residues" evidence="1">
    <location>
        <begin position="1"/>
        <end position="12"/>
    </location>
</feature>
<reference evidence="2" key="2">
    <citation type="submission" date="2023-05" db="EMBL/GenBank/DDBJ databases">
        <authorList>
            <consortium name="Lawrence Berkeley National Laboratory"/>
            <person name="Steindorff A."/>
            <person name="Hensen N."/>
            <person name="Bonometti L."/>
            <person name="Westerberg I."/>
            <person name="Brannstrom I.O."/>
            <person name="Guillou S."/>
            <person name="Cros-Aarteil S."/>
            <person name="Calhoun S."/>
            <person name="Haridas S."/>
            <person name="Kuo A."/>
            <person name="Mondo S."/>
            <person name="Pangilinan J."/>
            <person name="Riley R."/>
            <person name="Labutti K."/>
            <person name="Andreopoulos B."/>
            <person name="Lipzen A."/>
            <person name="Chen C."/>
            <person name="Yanf M."/>
            <person name="Daum C."/>
            <person name="Ng V."/>
            <person name="Clum A."/>
            <person name="Ohm R."/>
            <person name="Martin F."/>
            <person name="Silar P."/>
            <person name="Natvig D."/>
            <person name="Lalanne C."/>
            <person name="Gautier V."/>
            <person name="Ament-Velasquez S.L."/>
            <person name="Kruys A."/>
            <person name="Hutchinson M.I."/>
            <person name="Powell A.J."/>
            <person name="Barry K."/>
            <person name="Miller A.N."/>
            <person name="Grigoriev I.V."/>
            <person name="Debuchy R."/>
            <person name="Gladieux P."/>
            <person name="Thoren M.H."/>
            <person name="Johannesson H."/>
        </authorList>
    </citation>
    <scope>NUCLEOTIDE SEQUENCE</scope>
    <source>
        <strain evidence="2">CBS 359.72</strain>
    </source>
</reference>
<organism evidence="2 3">
    <name type="scientific">Corynascus novoguineensis</name>
    <dbReference type="NCBI Taxonomy" id="1126955"/>
    <lineage>
        <taxon>Eukaryota</taxon>
        <taxon>Fungi</taxon>
        <taxon>Dikarya</taxon>
        <taxon>Ascomycota</taxon>
        <taxon>Pezizomycotina</taxon>
        <taxon>Sordariomycetes</taxon>
        <taxon>Sordariomycetidae</taxon>
        <taxon>Sordariales</taxon>
        <taxon>Chaetomiaceae</taxon>
        <taxon>Corynascus</taxon>
    </lineage>
</organism>
<sequence>MDMAKIDGRTLPDQEDEDYTEVEIRSPHMKAALKAIIPEYRTAGINTRHIILRDETRPIFHYGDELIC</sequence>